<organism evidence="4 5">
    <name type="scientific">Candidatus Zambryskibacteria bacterium CG_4_9_14_3_um_filter_42_15</name>
    <dbReference type="NCBI Taxonomy" id="1975112"/>
    <lineage>
        <taxon>Bacteria</taxon>
        <taxon>Candidatus Zambryskiibacteriota</taxon>
    </lineage>
</organism>
<evidence type="ECO:0000313" key="4">
    <source>
        <dbReference type="EMBL" id="PJA33196.1"/>
    </source>
</evidence>
<name>A0A2M7WTH5_9BACT</name>
<evidence type="ECO:0000256" key="2">
    <source>
        <dbReference type="ARBA" id="ARBA00023002"/>
    </source>
</evidence>
<dbReference type="PANTHER" id="PTHR10204">
    <property type="entry name" value="NAD P H OXIDOREDUCTASE-RELATED"/>
    <property type="match status" value="1"/>
</dbReference>
<dbReference type="Gene3D" id="3.40.50.360">
    <property type="match status" value="1"/>
</dbReference>
<keyword evidence="2" id="KW-0560">Oxidoreductase</keyword>
<dbReference type="PANTHER" id="PTHR10204:SF34">
    <property type="entry name" value="NAD(P)H DEHYDROGENASE [QUINONE] 1 ISOFORM 1"/>
    <property type="match status" value="1"/>
</dbReference>
<dbReference type="GO" id="GO:0003955">
    <property type="term" value="F:NAD(P)H dehydrogenase (quinone) activity"/>
    <property type="evidence" value="ECO:0007669"/>
    <property type="project" value="TreeGrafter"/>
</dbReference>
<protein>
    <submittedName>
        <fullName evidence="4">NADPH:quinone reductase</fullName>
    </submittedName>
</protein>
<dbReference type="Pfam" id="PF02525">
    <property type="entry name" value="Flavodoxin_2"/>
    <property type="match status" value="1"/>
</dbReference>
<dbReference type="Proteomes" id="UP000230758">
    <property type="component" value="Unassembled WGS sequence"/>
</dbReference>
<dbReference type="EMBL" id="PFXF01000004">
    <property type="protein sequence ID" value="PJA33196.1"/>
    <property type="molecule type" value="Genomic_DNA"/>
</dbReference>
<comment type="similarity">
    <text evidence="1">Belongs to the NAD(P)H dehydrogenase (quinone) family.</text>
</comment>
<reference evidence="5" key="1">
    <citation type="submission" date="2017-09" db="EMBL/GenBank/DDBJ databases">
        <title>Depth-based differentiation of microbial function through sediment-hosted aquifers and enrichment of novel symbionts in the deep terrestrial subsurface.</title>
        <authorList>
            <person name="Probst A.J."/>
            <person name="Ladd B."/>
            <person name="Jarett J.K."/>
            <person name="Geller-Mcgrath D.E."/>
            <person name="Sieber C.M.K."/>
            <person name="Emerson J.B."/>
            <person name="Anantharaman K."/>
            <person name="Thomas B.C."/>
            <person name="Malmstrom R."/>
            <person name="Stieglmeier M."/>
            <person name="Klingl A."/>
            <person name="Woyke T."/>
            <person name="Ryan C.M."/>
            <person name="Banfield J.F."/>
        </authorList>
    </citation>
    <scope>NUCLEOTIDE SEQUENCE [LARGE SCALE GENOMIC DNA]</scope>
</reference>
<dbReference type="InterPro" id="IPR051545">
    <property type="entry name" value="NAD(P)H_dehydrogenase_qn"/>
</dbReference>
<evidence type="ECO:0000313" key="5">
    <source>
        <dbReference type="Proteomes" id="UP000230758"/>
    </source>
</evidence>
<evidence type="ECO:0000259" key="3">
    <source>
        <dbReference type="Pfam" id="PF02525"/>
    </source>
</evidence>
<proteinExistence type="inferred from homology"/>
<accession>A0A2M7WTH5</accession>
<feature type="domain" description="Flavodoxin-like fold" evidence="3">
    <location>
        <begin position="7"/>
        <end position="169"/>
    </location>
</feature>
<dbReference type="InterPro" id="IPR029039">
    <property type="entry name" value="Flavoprotein-like_sf"/>
</dbReference>
<sequence>MFSKKIKKIFILVGHPDIDSFNCTLASEYEKGALEAGHEVRRVSISHMKFDPILHSGYRLMQDLEPDLVSFQENVRWCDHFVVLYPSWWSTMPALLKGLFDRVWLPGFAYKFTSNISWQRLLKGRSATMIVTSDTIPLAQRIIFGDTTNELKRGILWFAGFSPIRVHKFGYLKHFGGTWRRERLKRKVYNLGRQAK</sequence>
<evidence type="ECO:0000256" key="1">
    <source>
        <dbReference type="ARBA" id="ARBA00006252"/>
    </source>
</evidence>
<gene>
    <name evidence="4" type="ORF">CO185_00235</name>
</gene>
<dbReference type="InterPro" id="IPR003680">
    <property type="entry name" value="Flavodoxin_fold"/>
</dbReference>
<comment type="caution">
    <text evidence="4">The sequence shown here is derived from an EMBL/GenBank/DDBJ whole genome shotgun (WGS) entry which is preliminary data.</text>
</comment>
<dbReference type="AlphaFoldDB" id="A0A2M7WTH5"/>
<dbReference type="GO" id="GO:0005829">
    <property type="term" value="C:cytosol"/>
    <property type="evidence" value="ECO:0007669"/>
    <property type="project" value="TreeGrafter"/>
</dbReference>
<dbReference type="SUPFAM" id="SSF52218">
    <property type="entry name" value="Flavoproteins"/>
    <property type="match status" value="1"/>
</dbReference>